<dbReference type="Proteomes" id="UP000002255">
    <property type="component" value="Chromosome"/>
</dbReference>
<keyword evidence="2 6" id="KW-0698">rRNA processing</keyword>
<evidence type="ECO:0000256" key="1">
    <source>
        <dbReference type="ARBA" id="ARBA00022490"/>
    </source>
</evidence>
<keyword evidence="8" id="KW-1185">Reference proteome</keyword>
<evidence type="ECO:0000256" key="6">
    <source>
        <dbReference type="HAMAP-Rule" id="MF_00074"/>
    </source>
</evidence>
<dbReference type="HAMAP" id="MF_00074">
    <property type="entry name" value="16SrRNA_methyltr_G"/>
    <property type="match status" value="1"/>
</dbReference>
<evidence type="ECO:0000313" key="7">
    <source>
        <dbReference type="EMBL" id="ACZ32373.1"/>
    </source>
</evidence>
<comment type="function">
    <text evidence="6">Specifically methylates the N7 position of a guanine in 16S rRNA.</text>
</comment>
<keyword evidence="1 6" id="KW-0963">Cytoplasm</keyword>
<sequence length="242" mass="26345">MSADDGAQVSDDAVRDDDVVHADAALSDSLEDSADRTLGESAVVREHLGEAYDDVAGFGELLREQGELRGLIGPREVSRLWERHLLNSAAVVPYLPETGTLVDIGSGAGLPGIVVAMMRLNLDVVLVEPMERRTTWLDEVVERFGLTNVDVRRGRAEEYHGAFEADVVTSRAVANLAKLARMSLPLLRRGGEMVVLKGRNVAQEIEPARKVLRSFKAGEPEILLGTTVEGVEPTTILRLRRG</sequence>
<feature type="binding site" evidence="6">
    <location>
        <position position="110"/>
    </location>
    <ligand>
        <name>S-adenosyl-L-methionine</name>
        <dbReference type="ChEBI" id="CHEBI:59789"/>
    </ligand>
</feature>
<dbReference type="InterPro" id="IPR029063">
    <property type="entry name" value="SAM-dependent_MTases_sf"/>
</dbReference>
<dbReference type="SUPFAM" id="SSF53335">
    <property type="entry name" value="S-adenosyl-L-methionine-dependent methyltransferases"/>
    <property type="match status" value="1"/>
</dbReference>
<dbReference type="KEGG" id="xce:Xcel_3374"/>
<feature type="binding site" evidence="6">
    <location>
        <position position="105"/>
    </location>
    <ligand>
        <name>S-adenosyl-L-methionine</name>
        <dbReference type="ChEBI" id="CHEBI:59789"/>
    </ligand>
</feature>
<dbReference type="Gene3D" id="3.40.50.150">
    <property type="entry name" value="Vaccinia Virus protein VP39"/>
    <property type="match status" value="1"/>
</dbReference>
<evidence type="ECO:0000256" key="4">
    <source>
        <dbReference type="ARBA" id="ARBA00022679"/>
    </source>
</evidence>
<feature type="binding site" evidence="6">
    <location>
        <position position="171"/>
    </location>
    <ligand>
        <name>S-adenosyl-L-methionine</name>
        <dbReference type="ChEBI" id="CHEBI:59789"/>
    </ligand>
</feature>
<comment type="subcellular location">
    <subcellularLocation>
        <location evidence="6">Cytoplasm</location>
    </subcellularLocation>
</comment>
<dbReference type="PANTHER" id="PTHR31760:SF0">
    <property type="entry name" value="S-ADENOSYL-L-METHIONINE-DEPENDENT METHYLTRANSFERASES SUPERFAMILY PROTEIN"/>
    <property type="match status" value="1"/>
</dbReference>
<accession>D1BRV7</accession>
<dbReference type="GO" id="GO:0070043">
    <property type="term" value="F:rRNA (guanine-N7-)-methyltransferase activity"/>
    <property type="evidence" value="ECO:0007669"/>
    <property type="project" value="UniProtKB-UniRule"/>
</dbReference>
<dbReference type="eggNOG" id="COG0357">
    <property type="taxonomic scope" value="Bacteria"/>
</dbReference>
<dbReference type="Pfam" id="PF02527">
    <property type="entry name" value="GidB"/>
    <property type="match status" value="1"/>
</dbReference>
<dbReference type="GO" id="GO:0005829">
    <property type="term" value="C:cytosol"/>
    <property type="evidence" value="ECO:0007669"/>
    <property type="project" value="TreeGrafter"/>
</dbReference>
<dbReference type="PANTHER" id="PTHR31760">
    <property type="entry name" value="S-ADENOSYL-L-METHIONINE-DEPENDENT METHYLTRANSFERASES SUPERFAMILY PROTEIN"/>
    <property type="match status" value="1"/>
</dbReference>
<keyword evidence="4 6" id="KW-0808">Transferase</keyword>
<name>D1BRV7_XYLCX</name>
<dbReference type="AlphaFoldDB" id="D1BRV7"/>
<keyword evidence="5 6" id="KW-0949">S-adenosyl-L-methionine</keyword>
<reference evidence="7 8" key="2">
    <citation type="journal article" date="2010" name="Stand. Genomic Sci.">
        <title>Complete genome sequence of Xylanimonas cellulosilytica type strain (XIL07).</title>
        <authorList>
            <person name="Foster B."/>
            <person name="Pukall R."/>
            <person name="Abt B."/>
            <person name="Nolan M."/>
            <person name="Glavina Del Rio T."/>
            <person name="Chen F."/>
            <person name="Lucas S."/>
            <person name="Tice H."/>
            <person name="Pitluck S."/>
            <person name="Cheng J.-F."/>
            <person name="Chertkov O."/>
            <person name="Brettin T."/>
            <person name="Han C."/>
            <person name="Detter J.C."/>
            <person name="Bruce D."/>
            <person name="Goodwin L."/>
            <person name="Ivanova N."/>
            <person name="Mavromatis K."/>
            <person name="Pati A."/>
            <person name="Mikhailova N."/>
            <person name="Chen A."/>
            <person name="Palaniappan K."/>
            <person name="Land M."/>
            <person name="Hauser L."/>
            <person name="Chang Y.-J."/>
            <person name="Jeffries C.D."/>
            <person name="Chain P."/>
            <person name="Rohde M."/>
            <person name="Goeker M."/>
            <person name="Bristow J."/>
            <person name="Eisen J.A."/>
            <person name="Markowitz V."/>
            <person name="Hugenholtz P."/>
            <person name="Kyrpides N.C."/>
            <person name="Klenk H.-P."/>
            <person name="Lapidus A."/>
        </authorList>
    </citation>
    <scope>NUCLEOTIDE SEQUENCE [LARGE SCALE GENOMIC DNA]</scope>
    <source>
        <strain evidence="8">DSM 15894 / CECT 5975 / LMG 20990 / XIL07</strain>
    </source>
</reference>
<evidence type="ECO:0000313" key="8">
    <source>
        <dbReference type="Proteomes" id="UP000002255"/>
    </source>
</evidence>
<proteinExistence type="inferred from homology"/>
<evidence type="ECO:0000256" key="3">
    <source>
        <dbReference type="ARBA" id="ARBA00022603"/>
    </source>
</evidence>
<dbReference type="InterPro" id="IPR003682">
    <property type="entry name" value="rRNA_ssu_MeTfrase_G"/>
</dbReference>
<dbReference type="STRING" id="446471.Xcel_3374"/>
<organism evidence="7 8">
    <name type="scientific">Xylanimonas cellulosilytica (strain DSM 15894 / JCM 12276 / CECT 5975 / KCTC 9989 / LMG 20990 / NBRC 107835 / XIL07)</name>
    <dbReference type="NCBI Taxonomy" id="446471"/>
    <lineage>
        <taxon>Bacteria</taxon>
        <taxon>Bacillati</taxon>
        <taxon>Actinomycetota</taxon>
        <taxon>Actinomycetes</taxon>
        <taxon>Micrococcales</taxon>
        <taxon>Promicromonosporaceae</taxon>
        <taxon>Xylanimonas</taxon>
    </lineage>
</organism>
<dbReference type="EMBL" id="CP001821">
    <property type="protein sequence ID" value="ACZ32373.1"/>
    <property type="molecule type" value="Genomic_DNA"/>
</dbReference>
<evidence type="ECO:0000256" key="5">
    <source>
        <dbReference type="ARBA" id="ARBA00022691"/>
    </source>
</evidence>
<reference evidence="8" key="1">
    <citation type="submission" date="2009-11" db="EMBL/GenBank/DDBJ databases">
        <title>The complete chromosome of Xylanimonas cellulosilytica DSM 15894.</title>
        <authorList>
            <consortium name="US DOE Joint Genome Institute (JGI-PGF)"/>
            <person name="Lucas S."/>
            <person name="Copeland A."/>
            <person name="Lapidus A."/>
            <person name="Glavina del Rio T."/>
            <person name="Dalin E."/>
            <person name="Tice H."/>
            <person name="Bruce D."/>
            <person name="Goodwin L."/>
            <person name="Pitluck S."/>
            <person name="Kyrpides N."/>
            <person name="Mavromatis K."/>
            <person name="Ivanova N."/>
            <person name="Mikhailova N."/>
            <person name="Foster B."/>
            <person name="Clum A."/>
            <person name="Brettin T."/>
            <person name="Detter J.C."/>
            <person name="Han C."/>
            <person name="Larimer F."/>
            <person name="Land M."/>
            <person name="Hauser L."/>
            <person name="Markowitz V."/>
            <person name="Cheng J.F."/>
            <person name="Hugenholtz P."/>
            <person name="Woyke T."/>
            <person name="Wu D."/>
            <person name="Gehrich-Schroeter G."/>
            <person name="Schneider S."/>
            <person name="Pukall S.R."/>
            <person name="Klenk H.P."/>
            <person name="Eisen J.A."/>
        </authorList>
    </citation>
    <scope>NUCLEOTIDE SEQUENCE [LARGE SCALE GENOMIC DNA]</scope>
    <source>
        <strain evidence="8">DSM 15894 / CECT 5975 / LMG 20990 / XIL07</strain>
    </source>
</reference>
<gene>
    <name evidence="6" type="primary">rsmG</name>
    <name evidence="7" type="ordered locus">Xcel_3374</name>
</gene>
<comment type="similarity">
    <text evidence="6">Belongs to the methyltransferase superfamily. RNA methyltransferase RsmG family.</text>
</comment>
<dbReference type="NCBIfam" id="TIGR00138">
    <property type="entry name" value="rsmG_gidB"/>
    <property type="match status" value="1"/>
</dbReference>
<dbReference type="EC" id="2.1.1.-" evidence="6"/>
<protein>
    <recommendedName>
        <fullName evidence="6">Ribosomal RNA small subunit methyltransferase G</fullName>
        <ecNumber evidence="6">2.1.1.-</ecNumber>
    </recommendedName>
    <alternativeName>
        <fullName evidence="6">16S rRNA 7-methylguanosine methyltransferase</fullName>
        <shortName evidence="6">16S rRNA m7G methyltransferase</shortName>
    </alternativeName>
</protein>
<evidence type="ECO:0000256" key="2">
    <source>
        <dbReference type="ARBA" id="ARBA00022552"/>
    </source>
</evidence>
<comment type="caution">
    <text evidence="6">Lacks conserved residue(s) required for the propagation of feature annotation.</text>
</comment>
<feature type="binding site" evidence="6">
    <location>
        <begin position="156"/>
        <end position="157"/>
    </location>
    <ligand>
        <name>S-adenosyl-L-methionine</name>
        <dbReference type="ChEBI" id="CHEBI:59789"/>
    </ligand>
</feature>
<dbReference type="HOGENOM" id="CLU_065341_5_0_11"/>
<keyword evidence="3 6" id="KW-0489">Methyltransferase</keyword>